<dbReference type="InterPro" id="IPR033954">
    <property type="entry name" value="DiS-bond_Isoase_DsbC/G"/>
</dbReference>
<keyword evidence="4 7" id="KW-0574">Periplasm</keyword>
<evidence type="ECO:0000256" key="7">
    <source>
        <dbReference type="RuleBase" id="RU364038"/>
    </source>
</evidence>
<dbReference type="GO" id="GO:0042597">
    <property type="term" value="C:periplasmic space"/>
    <property type="evidence" value="ECO:0007669"/>
    <property type="project" value="UniProtKB-SubCell"/>
</dbReference>
<dbReference type="AlphaFoldDB" id="A0A2U2HNS5"/>
<dbReference type="InterPro" id="IPR051470">
    <property type="entry name" value="Thiol:disulfide_interchange"/>
</dbReference>
<protein>
    <recommendedName>
        <fullName evidence="7">Thiol:disulfide interchange protein</fullName>
    </recommendedName>
</protein>
<evidence type="ECO:0000313" key="11">
    <source>
        <dbReference type="Proteomes" id="UP000241421"/>
    </source>
</evidence>
<accession>A0A2U2HNS5</accession>
<gene>
    <name evidence="10" type="ORF">C7C56_008370</name>
</gene>
<dbReference type="Proteomes" id="UP000241421">
    <property type="component" value="Unassembled WGS sequence"/>
</dbReference>
<evidence type="ECO:0000256" key="5">
    <source>
        <dbReference type="ARBA" id="ARBA00023157"/>
    </source>
</evidence>
<dbReference type="SUPFAM" id="SSF54423">
    <property type="entry name" value="DsbC/DsbG N-terminal domain-like"/>
    <property type="match status" value="1"/>
</dbReference>
<organism evidence="10 11">
    <name type="scientific">Massilia glaciei</name>
    <dbReference type="NCBI Taxonomy" id="1524097"/>
    <lineage>
        <taxon>Bacteria</taxon>
        <taxon>Pseudomonadati</taxon>
        <taxon>Pseudomonadota</taxon>
        <taxon>Betaproteobacteria</taxon>
        <taxon>Burkholderiales</taxon>
        <taxon>Oxalobacteraceae</taxon>
        <taxon>Telluria group</taxon>
        <taxon>Massilia</taxon>
    </lineage>
</organism>
<comment type="function">
    <text evidence="7">Required for disulfide bond formation in some periplasmic proteins. Acts by transferring its disulfide bond to other proteins and is reduced in the process.</text>
</comment>
<comment type="caution">
    <text evidence="10">The sequence shown here is derived from an EMBL/GenBank/DDBJ whole genome shotgun (WGS) entry which is preliminary data.</text>
</comment>
<dbReference type="Pfam" id="PF10411">
    <property type="entry name" value="DsbC_N"/>
    <property type="match status" value="1"/>
</dbReference>
<feature type="signal peptide" evidence="7">
    <location>
        <begin position="1"/>
        <end position="21"/>
    </location>
</feature>
<dbReference type="PANTHER" id="PTHR35272:SF3">
    <property type="entry name" value="THIOL:DISULFIDE INTERCHANGE PROTEIN DSBC"/>
    <property type="match status" value="1"/>
</dbReference>
<name>A0A2U2HNS5_9BURK</name>
<dbReference type="InterPro" id="IPR012336">
    <property type="entry name" value="Thioredoxin-like_fold"/>
</dbReference>
<keyword evidence="3 7" id="KW-0732">Signal</keyword>
<sequence>MVKTKIVLTLFAGLLATGANAQTTEDNIRKAIEPRLRPGTKIVSIKPTPYGGLYELRVPGEIIYTDKKGEYLFIGQVMEAASGKNLTEERLAEINKIKFSDLPTSMALKMVKGNGKRVMAIFEDPNCGYCKKFRKETLTVLENVTVYTYMLNILSPDSAVKSKNIWCSADRNKAWDEWMLNNKLPPTAPAACIAPNEQISELGRKYRIDGTPAIIFTDGSRIAGAVDAKAIEAKFATIK</sequence>
<comment type="subcellular location">
    <subcellularLocation>
        <location evidence="1 7">Periplasm</location>
    </subcellularLocation>
</comment>
<proteinExistence type="inferred from homology"/>
<reference evidence="10 11" key="1">
    <citation type="submission" date="2018-04" db="EMBL/GenBank/DDBJ databases">
        <title>Massilia violaceinigra sp. nov., a novel purple-pigmented bacterium isolated from Tianshan glacier, Xinjiang, China.</title>
        <authorList>
            <person name="Wang H."/>
        </authorList>
    </citation>
    <scope>NUCLEOTIDE SEQUENCE [LARGE SCALE GENOMIC DNA]</scope>
    <source>
        <strain evidence="10 11">B448-2</strain>
    </source>
</reference>
<dbReference type="InterPro" id="IPR017937">
    <property type="entry name" value="Thioredoxin_CS"/>
</dbReference>
<keyword evidence="5" id="KW-1015">Disulfide bond</keyword>
<evidence type="ECO:0000256" key="2">
    <source>
        <dbReference type="ARBA" id="ARBA00009813"/>
    </source>
</evidence>
<comment type="similarity">
    <text evidence="2 7">Belongs to the thioredoxin family. DsbC subfamily.</text>
</comment>
<evidence type="ECO:0000256" key="3">
    <source>
        <dbReference type="ARBA" id="ARBA00022729"/>
    </source>
</evidence>
<dbReference type="Gene3D" id="3.40.30.10">
    <property type="entry name" value="Glutaredoxin"/>
    <property type="match status" value="1"/>
</dbReference>
<dbReference type="InterPro" id="IPR009094">
    <property type="entry name" value="DiS-bond_isomerase_DsbC/G_N_sf"/>
</dbReference>
<keyword evidence="6 7" id="KW-0676">Redox-active center</keyword>
<dbReference type="InterPro" id="IPR018950">
    <property type="entry name" value="DiS-bond_isomerase_DsbC/G_N"/>
</dbReference>
<dbReference type="PANTHER" id="PTHR35272">
    <property type="entry name" value="THIOL:DISULFIDE INTERCHANGE PROTEIN DSBC-RELATED"/>
    <property type="match status" value="1"/>
</dbReference>
<evidence type="ECO:0000259" key="8">
    <source>
        <dbReference type="Pfam" id="PF10411"/>
    </source>
</evidence>
<dbReference type="RefSeq" id="WP_106756980.1">
    <property type="nucleotide sequence ID" value="NZ_PXWF02000114.1"/>
</dbReference>
<evidence type="ECO:0000256" key="4">
    <source>
        <dbReference type="ARBA" id="ARBA00022764"/>
    </source>
</evidence>
<dbReference type="Gene3D" id="3.10.450.70">
    <property type="entry name" value="Disulphide bond isomerase, DsbC/G, N-terminal"/>
    <property type="match status" value="1"/>
</dbReference>
<dbReference type="InterPro" id="IPR036249">
    <property type="entry name" value="Thioredoxin-like_sf"/>
</dbReference>
<evidence type="ECO:0000313" key="10">
    <source>
        <dbReference type="EMBL" id="PWF49129.1"/>
    </source>
</evidence>
<evidence type="ECO:0000259" key="9">
    <source>
        <dbReference type="Pfam" id="PF13098"/>
    </source>
</evidence>
<evidence type="ECO:0000256" key="6">
    <source>
        <dbReference type="ARBA" id="ARBA00023284"/>
    </source>
</evidence>
<keyword evidence="11" id="KW-1185">Reference proteome</keyword>
<dbReference type="CDD" id="cd03020">
    <property type="entry name" value="DsbA_DsbC_DsbG"/>
    <property type="match status" value="1"/>
</dbReference>
<dbReference type="PROSITE" id="PS00194">
    <property type="entry name" value="THIOREDOXIN_1"/>
    <property type="match status" value="1"/>
</dbReference>
<dbReference type="EMBL" id="PXWF02000114">
    <property type="protein sequence ID" value="PWF49129.1"/>
    <property type="molecule type" value="Genomic_DNA"/>
</dbReference>
<evidence type="ECO:0000256" key="1">
    <source>
        <dbReference type="ARBA" id="ARBA00004418"/>
    </source>
</evidence>
<dbReference type="SUPFAM" id="SSF52833">
    <property type="entry name" value="Thioredoxin-like"/>
    <property type="match status" value="1"/>
</dbReference>
<feature type="domain" description="Disulphide bond isomerase DsbC/G N-terminal" evidence="8">
    <location>
        <begin position="20"/>
        <end position="88"/>
    </location>
</feature>
<feature type="chain" id="PRO_5015375987" description="Thiol:disulfide interchange protein" evidence="7">
    <location>
        <begin position="22"/>
        <end position="239"/>
    </location>
</feature>
<feature type="domain" description="Thioredoxin-like fold" evidence="9">
    <location>
        <begin position="111"/>
        <end position="233"/>
    </location>
</feature>
<dbReference type="Pfam" id="PF13098">
    <property type="entry name" value="Thioredoxin_2"/>
    <property type="match status" value="1"/>
</dbReference>
<dbReference type="OrthoDB" id="12976at2"/>